<name>A0A090QW65_9GAMM</name>
<comment type="caution">
    <text evidence="4">The sequence shown here is derived from an EMBL/GenBank/DDBJ whole genome shotgun (WGS) entry which is preliminary data.</text>
</comment>
<dbReference type="Pfam" id="PF13505">
    <property type="entry name" value="OMP_b-brl"/>
    <property type="match status" value="1"/>
</dbReference>
<dbReference type="EMBL" id="BBMN01000015">
    <property type="protein sequence ID" value="GAL07136.1"/>
    <property type="molecule type" value="Genomic_DNA"/>
</dbReference>
<protein>
    <recommendedName>
        <fullName evidence="3">Outer membrane protein beta-barrel domain-containing protein</fullName>
    </recommendedName>
</protein>
<dbReference type="InterPro" id="IPR011250">
    <property type="entry name" value="OMP/PagP_B-barrel"/>
</dbReference>
<organism evidence="4 5">
    <name type="scientific">Photobacterium aphoticum</name>
    <dbReference type="NCBI Taxonomy" id="754436"/>
    <lineage>
        <taxon>Bacteria</taxon>
        <taxon>Pseudomonadati</taxon>
        <taxon>Pseudomonadota</taxon>
        <taxon>Gammaproteobacteria</taxon>
        <taxon>Vibrionales</taxon>
        <taxon>Vibrionaceae</taxon>
        <taxon>Photobacterium</taxon>
    </lineage>
</organism>
<feature type="domain" description="Outer membrane protein beta-barrel" evidence="3">
    <location>
        <begin position="9"/>
        <end position="182"/>
    </location>
</feature>
<feature type="chain" id="PRO_5001863648" description="Outer membrane protein beta-barrel domain-containing protein" evidence="2">
    <location>
        <begin position="22"/>
        <end position="182"/>
    </location>
</feature>
<proteinExistence type="predicted"/>
<sequence length="182" mass="19823">MVSKMKKLLLISLLFSNCAFAGDNFYAGADLALGNQTQLKESASIDESNDLGFNVYGGYSFTMTPNVDLGVELEYQNFGQAEFVKGVSVDGDAYYVNFRPKFTAPNNNLYSAFIFGAGTMNGEAKIPGLSGSDSQFTYQAGVEVGYMFNHVDVGIGYRYRAADFDDVKVSVQGVTVGVRYNF</sequence>
<dbReference type="SUPFAM" id="SSF56925">
    <property type="entry name" value="OMPA-like"/>
    <property type="match status" value="1"/>
</dbReference>
<evidence type="ECO:0000259" key="3">
    <source>
        <dbReference type="Pfam" id="PF13505"/>
    </source>
</evidence>
<dbReference type="eggNOG" id="ENOG5031T1M">
    <property type="taxonomic scope" value="Bacteria"/>
</dbReference>
<accession>A0A090QW65</accession>
<gene>
    <name evidence="4" type="ORF">JCM19237_4552</name>
</gene>
<evidence type="ECO:0000313" key="4">
    <source>
        <dbReference type="EMBL" id="GAL07136.1"/>
    </source>
</evidence>
<dbReference type="Proteomes" id="UP000029227">
    <property type="component" value="Unassembled WGS sequence"/>
</dbReference>
<evidence type="ECO:0000256" key="2">
    <source>
        <dbReference type="SAM" id="SignalP"/>
    </source>
</evidence>
<evidence type="ECO:0000256" key="1">
    <source>
        <dbReference type="ARBA" id="ARBA00022729"/>
    </source>
</evidence>
<reference evidence="4 5" key="1">
    <citation type="journal article" date="2014" name="Genome Announc.">
        <title>Draft Genome Sequences of Two Vibrionaceae Species, Vibrio ponticus C121 and Photobacterium aphoticum C119, Isolated as Coral Reef Microbiota.</title>
        <authorList>
            <person name="Al-saari N."/>
            <person name="Meirelles P.M."/>
            <person name="Mino S."/>
            <person name="Suda W."/>
            <person name="Oshima K."/>
            <person name="Hattori M."/>
            <person name="Ohkuma M."/>
            <person name="Thompson F.L."/>
            <person name="Gomez-Gil B."/>
            <person name="Sawabe T."/>
            <person name="Sawabe T."/>
        </authorList>
    </citation>
    <scope>NUCLEOTIDE SEQUENCE [LARGE SCALE GENOMIC DNA]</scope>
    <source>
        <strain evidence="4 5">JCM 19237</strain>
    </source>
</reference>
<dbReference type="STRING" id="754436.JCM19237_4552"/>
<keyword evidence="1 2" id="KW-0732">Signal</keyword>
<feature type="signal peptide" evidence="2">
    <location>
        <begin position="1"/>
        <end position="21"/>
    </location>
</feature>
<dbReference type="Gene3D" id="2.40.160.20">
    <property type="match status" value="1"/>
</dbReference>
<dbReference type="InterPro" id="IPR027385">
    <property type="entry name" value="Beta-barrel_OMP"/>
</dbReference>
<evidence type="ECO:0000313" key="5">
    <source>
        <dbReference type="Proteomes" id="UP000029227"/>
    </source>
</evidence>
<dbReference type="AlphaFoldDB" id="A0A090QW65"/>